<dbReference type="HAMAP" id="MF_01384">
    <property type="entry name" value="UreD"/>
    <property type="match status" value="1"/>
</dbReference>
<dbReference type="GO" id="GO:0005737">
    <property type="term" value="C:cytoplasm"/>
    <property type="evidence" value="ECO:0007669"/>
    <property type="project" value="UniProtKB-SubCell"/>
</dbReference>
<name>A0A4Q1HDV2_9BURK</name>
<dbReference type="PANTHER" id="PTHR33643">
    <property type="entry name" value="UREASE ACCESSORY PROTEIN D"/>
    <property type="match status" value="1"/>
</dbReference>
<dbReference type="GO" id="GO:0016151">
    <property type="term" value="F:nickel cation binding"/>
    <property type="evidence" value="ECO:0007669"/>
    <property type="project" value="UniProtKB-UniRule"/>
</dbReference>
<dbReference type="InterPro" id="IPR002669">
    <property type="entry name" value="UreD"/>
</dbReference>
<evidence type="ECO:0000256" key="2">
    <source>
        <dbReference type="ARBA" id="ARBA00023186"/>
    </source>
</evidence>
<reference evidence="4 5" key="1">
    <citation type="journal article" date="2017" name="Int. J. Syst. Evol. Microbiol.">
        <title>Achromobacter aloeverae sp. nov., isolated from the root of Aloe vera (L.) Burm.f.</title>
        <authorList>
            <person name="Kuncharoen N."/>
            <person name="Muramatsu Y."/>
            <person name="Shibata C."/>
            <person name="Kamakura Y."/>
            <person name="Nakagawa Y."/>
            <person name="Tanasupawat S."/>
        </authorList>
    </citation>
    <scope>NUCLEOTIDE SEQUENCE [LARGE SCALE GENOMIC DNA]</scope>
    <source>
        <strain evidence="4 5">AVA-1</strain>
    </source>
</reference>
<dbReference type="RefSeq" id="WP_129153981.1">
    <property type="nucleotide sequence ID" value="NZ_JBHSDO010000015.1"/>
</dbReference>
<protein>
    <recommendedName>
        <fullName evidence="3">Urease accessory protein UreD</fullName>
    </recommendedName>
</protein>
<gene>
    <name evidence="3" type="primary">ureD</name>
    <name evidence="4" type="ORF">C7R54_26790</name>
</gene>
<keyword evidence="5" id="KW-1185">Reference proteome</keyword>
<proteinExistence type="inferred from homology"/>
<sequence length="295" mass="31593">MNGFIPRPGAPHTGGWRATLALRLERRGLRTVLASRSHSGPLNVQKPLYPEPDPAICHLTLLHPPGGLAGGDRLALDLALEAGSHAVVTTPGATKWYKSSPDYPARQDVRITLGRGARLDWLPLENIHFDHSEACLSLDLRMGEGATAIGCDAALLGRQASGETWRAGSLRALTRLRDAAGRLLWTERQVLQADAALRQAPQGLGGLPAYGTLWAVAPACDSALAQAWAPTLADRPAAPTQALHAGITSPVPGLLLVRAVADNIEPIRLLFNDLWLRLRPLVHGVPGRPLRLWAT</sequence>
<comment type="subcellular location">
    <subcellularLocation>
        <location evidence="3">Cytoplasm</location>
    </subcellularLocation>
</comment>
<dbReference type="EMBL" id="PYAL01000009">
    <property type="protein sequence ID" value="RXN83964.1"/>
    <property type="molecule type" value="Genomic_DNA"/>
</dbReference>
<keyword evidence="3" id="KW-0963">Cytoplasm</keyword>
<keyword evidence="3" id="KW-0996">Nickel insertion</keyword>
<comment type="subunit">
    <text evidence="3">UreD, UreF and UreG form a complex that acts as a GTP-hydrolysis-dependent molecular chaperone, activating the urease apoprotein by helping to assemble the nickel containing metallocenter of UreC. The UreE protein probably delivers the nickel.</text>
</comment>
<evidence type="ECO:0000313" key="4">
    <source>
        <dbReference type="EMBL" id="RXN83964.1"/>
    </source>
</evidence>
<dbReference type="OrthoDB" id="9798842at2"/>
<comment type="similarity">
    <text evidence="1 3">Belongs to the UreD family.</text>
</comment>
<dbReference type="Proteomes" id="UP000290849">
    <property type="component" value="Unassembled WGS sequence"/>
</dbReference>
<evidence type="ECO:0000256" key="1">
    <source>
        <dbReference type="ARBA" id="ARBA00007177"/>
    </source>
</evidence>
<comment type="function">
    <text evidence="3">Required for maturation of urease via the functional incorporation of the urease nickel metallocenter.</text>
</comment>
<accession>A0A4Q1HDV2</accession>
<dbReference type="AlphaFoldDB" id="A0A4Q1HDV2"/>
<organism evidence="4 5">
    <name type="scientific">Achromobacter aloeverae</name>
    <dbReference type="NCBI Taxonomy" id="1750518"/>
    <lineage>
        <taxon>Bacteria</taxon>
        <taxon>Pseudomonadati</taxon>
        <taxon>Pseudomonadota</taxon>
        <taxon>Betaproteobacteria</taxon>
        <taxon>Burkholderiales</taxon>
        <taxon>Alcaligenaceae</taxon>
        <taxon>Achromobacter</taxon>
    </lineage>
</organism>
<keyword evidence="2 3" id="KW-0143">Chaperone</keyword>
<dbReference type="PANTHER" id="PTHR33643:SF1">
    <property type="entry name" value="UREASE ACCESSORY PROTEIN D"/>
    <property type="match status" value="1"/>
</dbReference>
<comment type="caution">
    <text evidence="4">The sequence shown here is derived from an EMBL/GenBank/DDBJ whole genome shotgun (WGS) entry which is preliminary data.</text>
</comment>
<evidence type="ECO:0000313" key="5">
    <source>
        <dbReference type="Proteomes" id="UP000290849"/>
    </source>
</evidence>
<dbReference type="Pfam" id="PF01774">
    <property type="entry name" value="UreD"/>
    <property type="match status" value="1"/>
</dbReference>
<evidence type="ECO:0000256" key="3">
    <source>
        <dbReference type="HAMAP-Rule" id="MF_01384"/>
    </source>
</evidence>